<dbReference type="Gene3D" id="1.20.144.10">
    <property type="entry name" value="Phosphatidic acid phosphatase type 2/haloperoxidase"/>
    <property type="match status" value="1"/>
</dbReference>
<organism evidence="9 10">
    <name type="scientific">Denitrificimonas caeni</name>
    <dbReference type="NCBI Taxonomy" id="521720"/>
    <lineage>
        <taxon>Bacteria</taxon>
        <taxon>Pseudomonadati</taxon>
        <taxon>Pseudomonadota</taxon>
        <taxon>Gammaproteobacteria</taxon>
        <taxon>Pseudomonadales</taxon>
        <taxon>Pseudomonadaceae</taxon>
        <taxon>Denitrificimonas</taxon>
    </lineage>
</organism>
<proteinExistence type="inferred from homology"/>
<dbReference type="GO" id="GO:0005886">
    <property type="term" value="C:plasma membrane"/>
    <property type="evidence" value="ECO:0007669"/>
    <property type="project" value="UniProtKB-SubCell"/>
</dbReference>
<dbReference type="CDD" id="cd03392">
    <property type="entry name" value="PAP2_like_2"/>
    <property type="match status" value="1"/>
</dbReference>
<evidence type="ECO:0000256" key="1">
    <source>
        <dbReference type="ARBA" id="ARBA00004651"/>
    </source>
</evidence>
<feature type="transmembrane region" description="Helical" evidence="7">
    <location>
        <begin position="205"/>
        <end position="225"/>
    </location>
</feature>
<feature type="transmembrane region" description="Helical" evidence="7">
    <location>
        <begin position="111"/>
        <end position="133"/>
    </location>
</feature>
<accession>A0AAE9VLS4</accession>
<keyword evidence="4 7" id="KW-0812">Transmembrane</keyword>
<keyword evidence="6 7" id="KW-0472">Membrane</keyword>
<dbReference type="PANTHER" id="PTHR30353:SF15">
    <property type="entry name" value="INNER MEMBRANE PROTEIN YABI"/>
    <property type="match status" value="1"/>
</dbReference>
<evidence type="ECO:0000256" key="2">
    <source>
        <dbReference type="ARBA" id="ARBA00010792"/>
    </source>
</evidence>
<feature type="domain" description="Phosphatidic acid phosphatase type 2/haloperoxidase" evidence="8">
    <location>
        <begin position="282"/>
        <end position="393"/>
    </location>
</feature>
<feature type="transmembrane region" description="Helical" evidence="7">
    <location>
        <begin position="16"/>
        <end position="39"/>
    </location>
</feature>
<dbReference type="RefSeq" id="WP_269817189.1">
    <property type="nucleotide sequence ID" value="NZ_CP114976.1"/>
</dbReference>
<dbReference type="KEGG" id="dce:O6P33_07605"/>
<evidence type="ECO:0000256" key="7">
    <source>
        <dbReference type="SAM" id="Phobius"/>
    </source>
</evidence>
<reference evidence="9 10" key="1">
    <citation type="submission" date="2022-12" db="EMBL/GenBank/DDBJ databases">
        <title>Coexistence and Characterization of a Novel Tigecycline Resistance gene tet(X) variant and blaNDM-1 in a Pseudomonas caeni Isolate of Chicken Origin.</title>
        <authorList>
            <person name="Lu X."/>
            <person name="Zhang L."/>
            <person name="Li R."/>
            <person name="Wang Z."/>
        </authorList>
    </citation>
    <scope>NUCLEOTIDE SEQUENCE [LARGE SCALE GENOMIC DNA]</scope>
    <source>
        <strain evidence="9 10">CE14</strain>
    </source>
</reference>
<feature type="transmembrane region" description="Helical" evidence="7">
    <location>
        <begin position="140"/>
        <end position="157"/>
    </location>
</feature>
<protein>
    <submittedName>
        <fullName evidence="9">Bifunctional DedA family/phosphatase PAP2 family protein</fullName>
    </submittedName>
</protein>
<keyword evidence="10" id="KW-1185">Reference proteome</keyword>
<feature type="transmembrane region" description="Helical" evidence="7">
    <location>
        <begin position="408"/>
        <end position="429"/>
    </location>
</feature>
<dbReference type="InterPro" id="IPR036938">
    <property type="entry name" value="PAP2/HPO_sf"/>
</dbReference>
<dbReference type="Proteomes" id="UP001212189">
    <property type="component" value="Chromosome"/>
</dbReference>
<keyword evidence="3" id="KW-1003">Cell membrane</keyword>
<evidence type="ECO:0000256" key="6">
    <source>
        <dbReference type="ARBA" id="ARBA00023136"/>
    </source>
</evidence>
<feature type="transmembrane region" description="Helical" evidence="7">
    <location>
        <begin position="320"/>
        <end position="339"/>
    </location>
</feature>
<dbReference type="Pfam" id="PF01569">
    <property type="entry name" value="PAP2"/>
    <property type="match status" value="1"/>
</dbReference>
<dbReference type="SUPFAM" id="SSF48317">
    <property type="entry name" value="Acid phosphatase/Vanadium-dependent haloperoxidase"/>
    <property type="match status" value="1"/>
</dbReference>
<dbReference type="InterPro" id="IPR032818">
    <property type="entry name" value="DedA-like"/>
</dbReference>
<feature type="transmembrane region" description="Helical" evidence="7">
    <location>
        <begin position="260"/>
        <end position="277"/>
    </location>
</feature>
<feature type="transmembrane region" description="Helical" evidence="7">
    <location>
        <begin position="282"/>
        <end position="300"/>
    </location>
</feature>
<dbReference type="Pfam" id="PF09335">
    <property type="entry name" value="VTT_dom"/>
    <property type="match status" value="1"/>
</dbReference>
<dbReference type="PANTHER" id="PTHR30353">
    <property type="entry name" value="INNER MEMBRANE PROTEIN DEDA-RELATED"/>
    <property type="match status" value="1"/>
</dbReference>
<feature type="transmembrane region" description="Helical" evidence="7">
    <location>
        <begin position="351"/>
        <end position="372"/>
    </location>
</feature>
<feature type="transmembrane region" description="Helical" evidence="7">
    <location>
        <begin position="378"/>
        <end position="396"/>
    </location>
</feature>
<dbReference type="EMBL" id="CP114976">
    <property type="protein sequence ID" value="WBE24247.1"/>
    <property type="molecule type" value="Genomic_DNA"/>
</dbReference>
<dbReference type="InterPro" id="IPR000326">
    <property type="entry name" value="PAP2/HPO"/>
</dbReference>
<evidence type="ECO:0000313" key="10">
    <source>
        <dbReference type="Proteomes" id="UP001212189"/>
    </source>
</evidence>
<dbReference type="AlphaFoldDB" id="A0AAE9VLS4"/>
<evidence type="ECO:0000256" key="5">
    <source>
        <dbReference type="ARBA" id="ARBA00022989"/>
    </source>
</evidence>
<comment type="similarity">
    <text evidence="2">Belongs to the DedA family.</text>
</comment>
<comment type="subcellular location">
    <subcellularLocation>
        <location evidence="1">Cell membrane</location>
        <topology evidence="1">Multi-pass membrane protein</topology>
    </subcellularLocation>
</comment>
<evidence type="ECO:0000256" key="3">
    <source>
        <dbReference type="ARBA" id="ARBA00022475"/>
    </source>
</evidence>
<gene>
    <name evidence="9" type="ORF">O6P33_07605</name>
</gene>
<sequence>MNELLHTVLDWSSSNAYWLGSAIYITALLECLALVGLILPGVVLMFGLAVIAGSSSLGLPTVLLLAWLGGLTGDFLSYALGYRLQNKVPQLPILRSHPQWLASAEIHFERYGVLSLLIGRFIGPLRPILPLVAGMLSMPFVRFTLVSLFAAAGWSVVYTLPGWMVGAALELSPPQGFWWQASWVIGSLALCAALSIYSSLRGWRLSSLVSATTFGLALIALLFSWQHLSVFDLYLHDLSQLIRSSWLDHSMVVITRLGDLSTQLMVSFILCALLLLFKQFRALIFASSTLMTAAVSNYLLKLFFARTRPSVLLEPLQSFSFPSGHSASGFAFFLVLGVLASRQQPQRWRVIWLITALIPAICIAFSRVYLTAHWPTDIIAGGLLASVICSISLLLTQSRQPIPSLSKQNWAIISGMLLLALAVILSWNFPAALQKYAY</sequence>
<evidence type="ECO:0000256" key="4">
    <source>
        <dbReference type="ARBA" id="ARBA00022692"/>
    </source>
</evidence>
<feature type="transmembrane region" description="Helical" evidence="7">
    <location>
        <begin position="46"/>
        <end position="68"/>
    </location>
</feature>
<name>A0AAE9VLS4_9GAMM</name>
<evidence type="ECO:0000313" key="9">
    <source>
        <dbReference type="EMBL" id="WBE24247.1"/>
    </source>
</evidence>
<dbReference type="InterPro" id="IPR032816">
    <property type="entry name" value="VTT_dom"/>
</dbReference>
<evidence type="ECO:0000259" key="8">
    <source>
        <dbReference type="SMART" id="SM00014"/>
    </source>
</evidence>
<keyword evidence="5 7" id="KW-1133">Transmembrane helix</keyword>
<dbReference type="SMART" id="SM00014">
    <property type="entry name" value="acidPPc"/>
    <property type="match status" value="1"/>
</dbReference>
<feature type="transmembrane region" description="Helical" evidence="7">
    <location>
        <begin position="177"/>
        <end position="198"/>
    </location>
</feature>